<dbReference type="EMBL" id="MPSH01000007">
    <property type="protein sequence ID" value="PNH33759.1"/>
    <property type="molecule type" value="Genomic_DNA"/>
</dbReference>
<gene>
    <name evidence="2" type="ORF">BJF96_g2903</name>
</gene>
<reference evidence="2 3" key="1">
    <citation type="submission" date="2017-12" db="EMBL/GenBank/DDBJ databases">
        <title>Comparative genomics yields insights into virulence evolution of Verticillium dahliae.</title>
        <authorList>
            <person name="Fan R."/>
            <person name="Armitage A.D."/>
            <person name="Cascant-Lopez E."/>
            <person name="Sobczyk M."/>
            <person name="Cockerton H.M."/>
            <person name="Harrison R.J."/>
        </authorList>
    </citation>
    <scope>NUCLEOTIDE SEQUENCE [LARGE SCALE GENOMIC DNA]</scope>
    <source>
        <strain evidence="2 3">12008</strain>
    </source>
</reference>
<sequence>MALSVYQTFFLVLIFLYVFILMSITWPLLRTICSFWHSKLARAGLLSPRATPKLLPRLFYRQRSSMYDVEQQPVVNCH</sequence>
<accession>A0AA45AN70</accession>
<evidence type="ECO:0000313" key="2">
    <source>
        <dbReference type="EMBL" id="PNH33759.1"/>
    </source>
</evidence>
<dbReference type="Proteomes" id="UP000236305">
    <property type="component" value="Unassembled WGS sequence"/>
</dbReference>
<keyword evidence="1" id="KW-1133">Transmembrane helix</keyword>
<dbReference type="AlphaFoldDB" id="A0AA45AN70"/>
<feature type="transmembrane region" description="Helical" evidence="1">
    <location>
        <begin position="6"/>
        <end position="29"/>
    </location>
</feature>
<proteinExistence type="predicted"/>
<keyword evidence="1" id="KW-0812">Transmembrane</keyword>
<evidence type="ECO:0000313" key="3">
    <source>
        <dbReference type="Proteomes" id="UP000236305"/>
    </source>
</evidence>
<organism evidence="2 3">
    <name type="scientific">Verticillium dahliae</name>
    <name type="common">Verticillium wilt</name>
    <dbReference type="NCBI Taxonomy" id="27337"/>
    <lineage>
        <taxon>Eukaryota</taxon>
        <taxon>Fungi</taxon>
        <taxon>Dikarya</taxon>
        <taxon>Ascomycota</taxon>
        <taxon>Pezizomycotina</taxon>
        <taxon>Sordariomycetes</taxon>
        <taxon>Hypocreomycetidae</taxon>
        <taxon>Glomerellales</taxon>
        <taxon>Plectosphaerellaceae</taxon>
        <taxon>Verticillium</taxon>
    </lineage>
</organism>
<comment type="caution">
    <text evidence="2">The sequence shown here is derived from an EMBL/GenBank/DDBJ whole genome shotgun (WGS) entry which is preliminary data.</text>
</comment>
<name>A0AA45AN70_VERDA</name>
<evidence type="ECO:0000256" key="1">
    <source>
        <dbReference type="SAM" id="Phobius"/>
    </source>
</evidence>
<protein>
    <submittedName>
        <fullName evidence="2">Uncharacterized protein</fullName>
    </submittedName>
</protein>
<keyword evidence="1" id="KW-0472">Membrane</keyword>